<comment type="caution">
    <text evidence="2">The sequence shown here is derived from an EMBL/GenBank/DDBJ whole genome shotgun (WGS) entry which is preliminary data.</text>
</comment>
<evidence type="ECO:0000313" key="3">
    <source>
        <dbReference type="Proteomes" id="UP000242146"/>
    </source>
</evidence>
<keyword evidence="3" id="KW-1185">Reference proteome</keyword>
<reference evidence="2 3" key="1">
    <citation type="submission" date="2016-07" db="EMBL/GenBank/DDBJ databases">
        <title>Pervasive Adenine N6-methylation of Active Genes in Fungi.</title>
        <authorList>
            <consortium name="DOE Joint Genome Institute"/>
            <person name="Mondo S.J."/>
            <person name="Dannebaum R.O."/>
            <person name="Kuo R.C."/>
            <person name="Labutti K."/>
            <person name="Haridas S."/>
            <person name="Kuo A."/>
            <person name="Salamov A."/>
            <person name="Ahrendt S.R."/>
            <person name="Lipzen A."/>
            <person name="Sullivan W."/>
            <person name="Andreopoulos W.B."/>
            <person name="Clum A."/>
            <person name="Lindquist E."/>
            <person name="Daum C."/>
            <person name="Ramamoorthy G.K."/>
            <person name="Gryganskyi A."/>
            <person name="Culley D."/>
            <person name="Magnuson J.K."/>
            <person name="James T.Y."/>
            <person name="O'Malley M.A."/>
            <person name="Stajich J.E."/>
            <person name="Spatafora J.W."/>
            <person name="Visel A."/>
            <person name="Grigoriev I.V."/>
        </authorList>
    </citation>
    <scope>NUCLEOTIDE SEQUENCE [LARGE SCALE GENOMIC DNA]</scope>
    <source>
        <strain evidence="2 3">NRRL 3301</strain>
    </source>
</reference>
<feature type="region of interest" description="Disordered" evidence="1">
    <location>
        <begin position="66"/>
        <end position="89"/>
    </location>
</feature>
<proteinExistence type="predicted"/>
<evidence type="ECO:0000313" key="2">
    <source>
        <dbReference type="EMBL" id="ORX62763.1"/>
    </source>
</evidence>
<evidence type="ECO:0008006" key="4">
    <source>
        <dbReference type="Google" id="ProtNLM"/>
    </source>
</evidence>
<dbReference type="EMBL" id="MCGT01000001">
    <property type="protein sequence ID" value="ORX62763.1"/>
    <property type="molecule type" value="Genomic_DNA"/>
</dbReference>
<organism evidence="2 3">
    <name type="scientific">Hesseltinella vesiculosa</name>
    <dbReference type="NCBI Taxonomy" id="101127"/>
    <lineage>
        <taxon>Eukaryota</taxon>
        <taxon>Fungi</taxon>
        <taxon>Fungi incertae sedis</taxon>
        <taxon>Mucoromycota</taxon>
        <taxon>Mucoromycotina</taxon>
        <taxon>Mucoromycetes</taxon>
        <taxon>Mucorales</taxon>
        <taxon>Cunninghamellaceae</taxon>
        <taxon>Hesseltinella</taxon>
    </lineage>
</organism>
<sequence>MHSASQMVLAQSIDERPLNTTKSYEAKQKEWVHWCRDKGLTDGELASNVKLNYFLSDFVMNRGRKLRRNNDGTPMETPRNLQGNEDKAVRETISEDEAAPWLEKQRASNGIPLDKFRASWLISSSCWHHFIRIGVEAPVIRGIMVQGDRCDTIAMGLAYNGIYRMMRLGNSTLCLSLQQFGIFPVIFSNIAERKDIATSTAISMEVCRCATSA</sequence>
<dbReference type="Proteomes" id="UP000242146">
    <property type="component" value="Unassembled WGS sequence"/>
</dbReference>
<protein>
    <recommendedName>
        <fullName evidence="4">Ndc10 domain-containing protein</fullName>
    </recommendedName>
</protein>
<dbReference type="OrthoDB" id="2281386at2759"/>
<dbReference type="STRING" id="101127.A0A1X2GXF5"/>
<accession>A0A1X2GXF5</accession>
<name>A0A1X2GXF5_9FUNG</name>
<evidence type="ECO:0000256" key="1">
    <source>
        <dbReference type="SAM" id="MobiDB-lite"/>
    </source>
</evidence>
<gene>
    <name evidence="2" type="ORF">DM01DRAFT_1369349</name>
</gene>
<dbReference type="AlphaFoldDB" id="A0A1X2GXF5"/>